<dbReference type="NCBIfam" id="NF003802">
    <property type="entry name" value="PRK05388.1"/>
    <property type="match status" value="1"/>
</dbReference>
<evidence type="ECO:0000256" key="9">
    <source>
        <dbReference type="ARBA" id="ARBA00023268"/>
    </source>
</evidence>
<evidence type="ECO:0000256" key="8">
    <source>
        <dbReference type="ARBA" id="ARBA00022813"/>
    </source>
</evidence>
<dbReference type="HAMAP" id="MF_01106">
    <property type="entry name" value="ArgJ"/>
    <property type="match status" value="1"/>
</dbReference>
<evidence type="ECO:0000256" key="5">
    <source>
        <dbReference type="ARBA" id="ARBA00022571"/>
    </source>
</evidence>
<dbReference type="InterPro" id="IPR016117">
    <property type="entry name" value="ArgJ-like_dom_sf"/>
</dbReference>
<dbReference type="AlphaFoldDB" id="A0A0U5BGW8"/>
<dbReference type="PANTHER" id="PTHR23100:SF0">
    <property type="entry name" value="ARGININE BIOSYNTHESIS BIFUNCTIONAL PROTEIN ARGJ, MITOCHONDRIAL"/>
    <property type="match status" value="1"/>
</dbReference>
<evidence type="ECO:0000256" key="10">
    <source>
        <dbReference type="ARBA" id="ARBA00023315"/>
    </source>
</evidence>
<keyword evidence="6 11" id="KW-0028">Amino-acid biosynthesis</keyword>
<protein>
    <recommendedName>
        <fullName evidence="11">Arginine biosynthesis bifunctional protein ArgJ</fullName>
    </recommendedName>
    <domain>
        <recommendedName>
            <fullName evidence="11">Glutamate N-acetyltransferase</fullName>
            <ecNumber evidence="11">2.3.1.35</ecNumber>
        </recommendedName>
        <alternativeName>
            <fullName evidence="11">Ornithine acetyltransferase</fullName>
            <shortName evidence="11">OATase</shortName>
        </alternativeName>
        <alternativeName>
            <fullName evidence="11">Ornithine transacetylase</fullName>
        </alternativeName>
    </domain>
    <domain>
        <recommendedName>
            <fullName evidence="11">Amino-acid acetyltransferase</fullName>
            <ecNumber evidence="11">2.3.1.1</ecNumber>
        </recommendedName>
        <alternativeName>
            <fullName evidence="11">N-acetylglutamate synthase</fullName>
            <shortName evidence="11">AGSase</shortName>
        </alternativeName>
    </domain>
    <component>
        <recommendedName>
            <fullName evidence="11">Arginine biosynthesis bifunctional protein ArgJ alpha chain</fullName>
        </recommendedName>
    </component>
    <component>
        <recommendedName>
            <fullName evidence="11">Arginine biosynthesis bifunctional protein ArgJ beta chain</fullName>
        </recommendedName>
    </component>
</protein>
<feature type="binding site" evidence="11">
    <location>
        <position position="185"/>
    </location>
    <ligand>
        <name>substrate</name>
    </ligand>
</feature>
<keyword evidence="10 11" id="KW-0012">Acyltransferase</keyword>
<dbReference type="Proteomes" id="UP000068250">
    <property type="component" value="Chromosome I"/>
</dbReference>
<accession>A0A0U5BGW8</accession>
<dbReference type="PANTHER" id="PTHR23100">
    <property type="entry name" value="ARGININE BIOSYNTHESIS BIFUNCTIONAL PROTEIN ARGJ"/>
    <property type="match status" value="1"/>
</dbReference>
<evidence type="ECO:0000256" key="3">
    <source>
        <dbReference type="ARBA" id="ARBA00011475"/>
    </source>
</evidence>
<feature type="site" description="Involved in the stabilization of negative charge on the oxyanion by the formation of the oxyanion hole" evidence="11">
    <location>
        <position position="123"/>
    </location>
</feature>
<feature type="site" description="Cleavage; by autolysis" evidence="11">
    <location>
        <begin position="195"/>
        <end position="196"/>
    </location>
</feature>
<dbReference type="GO" id="GO:0004042">
    <property type="term" value="F:L-glutamate N-acetyltransferase activity"/>
    <property type="evidence" value="ECO:0007669"/>
    <property type="project" value="UniProtKB-UniRule"/>
</dbReference>
<comment type="similarity">
    <text evidence="2 11">Belongs to the ArgJ family.</text>
</comment>
<dbReference type="Gene3D" id="3.10.20.340">
    <property type="entry name" value="ArgJ beta chain, C-terminal domain"/>
    <property type="match status" value="1"/>
</dbReference>
<dbReference type="GO" id="GO:0006526">
    <property type="term" value="P:L-arginine biosynthetic process"/>
    <property type="evidence" value="ECO:0007669"/>
    <property type="project" value="UniProtKB-UniRule"/>
</dbReference>
<name>A0A0U5BGW8_9PROT</name>
<evidence type="ECO:0000313" key="12">
    <source>
        <dbReference type="EMBL" id="CEF53834.1"/>
    </source>
</evidence>
<dbReference type="EC" id="2.3.1.1" evidence="11"/>
<comment type="catalytic activity">
    <reaction evidence="11">
        <text>L-glutamate + acetyl-CoA = N-acetyl-L-glutamate + CoA + H(+)</text>
        <dbReference type="Rhea" id="RHEA:24292"/>
        <dbReference type="ChEBI" id="CHEBI:15378"/>
        <dbReference type="ChEBI" id="CHEBI:29985"/>
        <dbReference type="ChEBI" id="CHEBI:44337"/>
        <dbReference type="ChEBI" id="CHEBI:57287"/>
        <dbReference type="ChEBI" id="CHEBI:57288"/>
        <dbReference type="EC" id="2.3.1.1"/>
    </reaction>
</comment>
<dbReference type="UniPathway" id="UPA00068">
    <property type="reaction ID" value="UER00106"/>
</dbReference>
<dbReference type="Proteomes" id="UP000657200">
    <property type="component" value="Unassembled WGS sequence"/>
</dbReference>
<dbReference type="Gene3D" id="3.60.70.12">
    <property type="entry name" value="L-amino peptidase D-ALA esterase/amidase"/>
    <property type="match status" value="1"/>
</dbReference>
<dbReference type="EC" id="2.3.1.35" evidence="11"/>
<sequence>MAQSLPVSPLAQPMPELGIVRGVRLGAIAAGIRYKGRTDLVLAEFAPGTTVAGVFTKSKCPGAPVDWCRAILPTGQARALVVNAGNANVFTGRAGRQTCEATAQAAAEVAGCTPDAVYLASTGVIGEILPAERITSALPALHAALSETGWEAAARGIMTTDTFPKAAIRKTQINGTDVVIQGMAKGSGMVAPDMATMLSFVATDAALPASVLQTLLSAGVKQTFNCITVDSDTSTSDMVLLFATGAAGNAPVSDTADALNDPALADFRTALNDLLRELALLVIRDGEGATKLMTITVSGAVSDESAWRVAMAIGNSPLVKTAVAGEDANWGRVVMAVGKCGEPADRDTLSVSIGGVCIARDGTVTEGYDETPVVAHMKGQEIDIAVDLGLGNGKARAWSCDLTHGYIDINGSYRS</sequence>
<comment type="pathway">
    <text evidence="11">Amino-acid biosynthesis; L-arginine biosynthesis; L-ornithine and N-acetyl-L-glutamate from L-glutamate and N(2)-acetyl-L-ornithine (cyclic): step 1/1.</text>
</comment>
<comment type="subcellular location">
    <subcellularLocation>
        <location evidence="1 11">Cytoplasm</location>
    </subcellularLocation>
</comment>
<feature type="active site" description="Nucleophile" evidence="11">
    <location>
        <position position="196"/>
    </location>
</feature>
<dbReference type="GO" id="GO:0005737">
    <property type="term" value="C:cytoplasm"/>
    <property type="evidence" value="ECO:0007669"/>
    <property type="project" value="UniProtKB-SubCell"/>
</dbReference>
<dbReference type="PATRIC" id="fig|431306.5.peg.402"/>
<dbReference type="CDD" id="cd02152">
    <property type="entry name" value="OAT"/>
    <property type="match status" value="1"/>
</dbReference>
<dbReference type="FunFam" id="3.60.70.12:FF:000001">
    <property type="entry name" value="Arginine biosynthesis bifunctional protein ArgJ, chloroplastic"/>
    <property type="match status" value="1"/>
</dbReference>
<dbReference type="EMBL" id="WOTE01000005">
    <property type="protein sequence ID" value="NHO39936.1"/>
    <property type="molecule type" value="Genomic_DNA"/>
</dbReference>
<comment type="catalytic activity">
    <reaction evidence="11">
        <text>N(2)-acetyl-L-ornithine + L-glutamate = N-acetyl-L-glutamate + L-ornithine</text>
        <dbReference type="Rhea" id="RHEA:15349"/>
        <dbReference type="ChEBI" id="CHEBI:29985"/>
        <dbReference type="ChEBI" id="CHEBI:44337"/>
        <dbReference type="ChEBI" id="CHEBI:46911"/>
        <dbReference type="ChEBI" id="CHEBI:57805"/>
        <dbReference type="EC" id="2.3.1.35"/>
    </reaction>
</comment>
<dbReference type="STRING" id="431306.AGA_434"/>
<feature type="binding site" evidence="11">
    <location>
        <position position="159"/>
    </location>
    <ligand>
        <name>substrate</name>
    </ligand>
</feature>
<dbReference type="FunFam" id="3.10.20.340:FF:000003">
    <property type="entry name" value="Arginine biosynthesis bifunctional protein ArgJ"/>
    <property type="match status" value="1"/>
</dbReference>
<keyword evidence="5 11" id="KW-0055">Arginine biosynthesis</keyword>
<dbReference type="InterPro" id="IPR042195">
    <property type="entry name" value="ArgJ_beta_C"/>
</dbReference>
<proteinExistence type="inferred from homology"/>
<dbReference type="EMBL" id="LN609302">
    <property type="protein sequence ID" value="CEF53834.1"/>
    <property type="molecule type" value="Genomic_DNA"/>
</dbReference>
<dbReference type="GO" id="GO:0006592">
    <property type="term" value="P:ornithine biosynthetic process"/>
    <property type="evidence" value="ECO:0007669"/>
    <property type="project" value="TreeGrafter"/>
</dbReference>
<dbReference type="InterPro" id="IPR002813">
    <property type="entry name" value="Arg_biosynth_ArgJ"/>
</dbReference>
<keyword evidence="8 11" id="KW-0068">Autocatalytic cleavage</keyword>
<feature type="site" description="Involved in the stabilization of negative charge on the oxyanion by the formation of the oxyanion hole" evidence="11">
    <location>
        <position position="122"/>
    </location>
</feature>
<dbReference type="SUPFAM" id="SSF56266">
    <property type="entry name" value="DmpA/ArgJ-like"/>
    <property type="match status" value="1"/>
</dbReference>
<evidence type="ECO:0000313" key="15">
    <source>
        <dbReference type="Proteomes" id="UP000657200"/>
    </source>
</evidence>
<evidence type="ECO:0000256" key="6">
    <source>
        <dbReference type="ARBA" id="ARBA00022605"/>
    </source>
</evidence>
<reference evidence="12" key="1">
    <citation type="submission" date="2014-09" db="EMBL/GenBank/DDBJ databases">
        <authorList>
            <person name="Magalhaes I.L.F."/>
            <person name="Oliveira U."/>
            <person name="Santos F.R."/>
            <person name="Vidigal T.H.D.A."/>
            <person name="Brescovit A.D."/>
            <person name="Santos A.J."/>
        </authorList>
    </citation>
    <scope>NUCLEOTIDE SEQUENCE</scope>
    <source>
        <strain evidence="12">LMG 23848T</strain>
    </source>
</reference>
<evidence type="ECO:0000256" key="2">
    <source>
        <dbReference type="ARBA" id="ARBA00006774"/>
    </source>
</evidence>
<feature type="binding site" evidence="11">
    <location>
        <position position="287"/>
    </location>
    <ligand>
        <name>substrate</name>
    </ligand>
</feature>
<dbReference type="NCBIfam" id="TIGR00120">
    <property type="entry name" value="ArgJ"/>
    <property type="match status" value="1"/>
</dbReference>
<keyword evidence="7 11" id="KW-0808">Transferase</keyword>
<comment type="function">
    <text evidence="11">Catalyzes two activities which are involved in the cyclic version of arginine biosynthesis: the synthesis of N-acetylglutamate from glutamate and acetyl-CoA as the acetyl donor, and of ornithine by transacetylation between N(2)-acetylornithine and glutamate.</text>
</comment>
<gene>
    <name evidence="11 12" type="primary">argJ</name>
    <name evidence="12" type="ORF">AGA_434</name>
    <name evidence="13" type="ORF">GOB80_09635</name>
</gene>
<feature type="binding site" evidence="11">
    <location>
        <position position="410"/>
    </location>
    <ligand>
        <name>substrate</name>
    </ligand>
</feature>
<comment type="pathway">
    <text evidence="11">Amino-acid biosynthesis; L-arginine biosynthesis; N(2)-acetyl-L-ornithine from L-glutamate: step 1/4.</text>
</comment>
<keyword evidence="15" id="KW-1185">Reference proteome</keyword>
<feature type="binding site" evidence="11">
    <location>
        <position position="415"/>
    </location>
    <ligand>
        <name>substrate</name>
    </ligand>
</feature>
<evidence type="ECO:0000313" key="14">
    <source>
        <dbReference type="Proteomes" id="UP000068250"/>
    </source>
</evidence>
<dbReference type="Pfam" id="PF01960">
    <property type="entry name" value="ArgJ"/>
    <property type="match status" value="1"/>
</dbReference>
<feature type="chain" id="PRO_5023235135" description="Arginine biosynthesis bifunctional protein ArgJ alpha chain" evidence="11">
    <location>
        <begin position="1"/>
        <end position="195"/>
    </location>
</feature>
<evidence type="ECO:0000256" key="7">
    <source>
        <dbReference type="ARBA" id="ARBA00022679"/>
    </source>
</evidence>
<dbReference type="OrthoDB" id="9804242at2"/>
<reference evidence="13 15" key="3">
    <citation type="journal article" date="2020" name="Int. J. Syst. Evol. Microbiol.">
        <title>Novel acetic acid bacteria from cider fermentations: Acetobacter conturbans sp. nov. and Acetobacter fallax sp. nov.</title>
        <authorList>
            <person name="Sombolestani A.S."/>
            <person name="Cleenwerck I."/>
            <person name="Cnockaert M."/>
            <person name="Borremans W."/>
            <person name="Wieme A.D."/>
            <person name="De Vuyst L."/>
            <person name="Vandamme P."/>
        </authorList>
    </citation>
    <scope>NUCLEOTIDE SEQUENCE [LARGE SCALE GENOMIC DNA]</scope>
    <source>
        <strain evidence="13 15">LMG 23848</strain>
    </source>
</reference>
<evidence type="ECO:0000256" key="11">
    <source>
        <dbReference type="HAMAP-Rule" id="MF_01106"/>
    </source>
</evidence>
<keyword evidence="4 11" id="KW-0963">Cytoplasm</keyword>
<feature type="binding site" evidence="11">
    <location>
        <position position="196"/>
    </location>
    <ligand>
        <name>substrate</name>
    </ligand>
</feature>
<evidence type="ECO:0000256" key="4">
    <source>
        <dbReference type="ARBA" id="ARBA00022490"/>
    </source>
</evidence>
<comment type="subunit">
    <text evidence="3 11">Heterotetramer of two alpha and two beta chains.</text>
</comment>
<reference evidence="14" key="2">
    <citation type="submission" date="2014-09" db="EMBL/GenBank/DDBJ databases">
        <authorList>
            <person name="Illeghems K.G."/>
        </authorList>
    </citation>
    <scope>NUCLEOTIDE SEQUENCE [LARGE SCALE GENOMIC DNA]</scope>
    <source>
        <strain evidence="14">LMG 23848T</strain>
    </source>
</reference>
<evidence type="ECO:0000256" key="1">
    <source>
        <dbReference type="ARBA" id="ARBA00004496"/>
    </source>
</evidence>
<organism evidence="12 14">
    <name type="scientific">Acetobacter ghanensis</name>
    <dbReference type="NCBI Taxonomy" id="431306"/>
    <lineage>
        <taxon>Bacteria</taxon>
        <taxon>Pseudomonadati</taxon>
        <taxon>Pseudomonadota</taxon>
        <taxon>Alphaproteobacteria</taxon>
        <taxon>Acetobacterales</taxon>
        <taxon>Acetobacteraceae</taxon>
        <taxon>Acetobacter</taxon>
    </lineage>
</organism>
<dbReference type="RefSeq" id="WP_059022729.1">
    <property type="nucleotide sequence ID" value="NZ_LN609302.1"/>
</dbReference>
<dbReference type="GO" id="GO:0004358">
    <property type="term" value="F:L-glutamate N-acetyltransferase activity, acting on acetyl-L-ornithine as donor"/>
    <property type="evidence" value="ECO:0007669"/>
    <property type="project" value="UniProtKB-UniRule"/>
</dbReference>
<feature type="chain" id="PRO_5023235136" description="Arginine biosynthesis bifunctional protein ArgJ beta chain" evidence="11">
    <location>
        <begin position="196"/>
        <end position="415"/>
    </location>
</feature>
<evidence type="ECO:0000313" key="13">
    <source>
        <dbReference type="EMBL" id="NHO39936.1"/>
    </source>
</evidence>
<keyword evidence="9 11" id="KW-0511">Multifunctional enzyme</keyword>